<protein>
    <submittedName>
        <fullName evidence="4">Endo-beta-N-acetylglucosaminidase D</fullName>
    </submittedName>
</protein>
<sequence length="891" mass="100073">MKNVKKGYRWLIFLCGIFLVSLLPNTSYAKQPESSYWYPEQLLNWTPENDPDAVFNRSQIPLRKQEVLYKVNDNAQSEARLVALSALNPTTSGVPSQGGKAFLANTFSYWQYVDLMVYWAGSAGEGIIVPPSADVIDAAHKNGVPILGNVFFPPIVYGGKVEWLNEMLIQHEDGSFPAADKLLEVARYYGFDGWFINQETEGGDANTAQKMKDFLTYLQQNKPEGMQIMWYDSMTKDGGIRWQNALTDQNSSFLQDGKTRVSDSMFLNFWWRDQQSSNNKAQELGRSPYDLFAGIDVEANGTSTKIAWDGIFPEGKAPLTSLGIYRPDWAFKTAATMEDFYQKENEFWVGKSQNPAITNDNGAWKGMAHYFTAKTAIQELPFITHFNTGSGKFFAADGKVVSTQSWNNRSLQDILPTWRWLKEGSQTVDVDFDWDTAFYGGSSLKLSGTIEADNPTHIKLYKTNLPIQKDTEISMTYKTDLKKTNIKLGVSFTDHPEKFSFLEVKKQSHNQWTTDTFKLKKYSDKKIAAISLWIESDKEVKDFTTNIGEIKIYNKHAEHNSIHSPNEGKVNKIEFNKGIYADIPLSWKPSDSDVSHYEIYRKLPNNEKEFVGATPNQAYYISNLKRNGKESSTTLEIVAVSKEYKRSKPEEISFEWPAYPKPEADFGADKTVAAPGQEIQFLNQSTEVTEEVEWQFEGGTPAVSHEQNPIVTYDKEGVYSVTLIAKNSEGESVLTKKEMITISEAVKDIKNIAMNKTASASGQCAPAEAAAYALDGKVTDNSKWCALGNAPHWLKVDLGAQYAISKFVVHHAQAGGEPQAFNTQALRIEVSTDGENWTEAVKVTDNTVAVSEHSISLTNGRYVRLWIDKPTQGSDQAARIFEFEVHGFLAP</sequence>
<feature type="chain" id="PRO_5020643878" evidence="1">
    <location>
        <begin position="30"/>
        <end position="891"/>
    </location>
</feature>
<dbReference type="InterPro" id="IPR054110">
    <property type="entry name" value="EndoD-like_D2"/>
</dbReference>
<dbReference type="CDD" id="cd06547">
    <property type="entry name" value="GH85_ENGase"/>
    <property type="match status" value="1"/>
</dbReference>
<accession>A0A4R2BLV7</accession>
<evidence type="ECO:0000259" key="3">
    <source>
        <dbReference type="PROSITE" id="PS50093"/>
    </source>
</evidence>
<feature type="domain" description="F5/8 type C" evidence="2">
    <location>
        <begin position="741"/>
        <end position="888"/>
    </location>
</feature>
<gene>
    <name evidence="4" type="ORF">EV146_102476</name>
</gene>
<proteinExistence type="predicted"/>
<dbReference type="RefSeq" id="WP_132002533.1">
    <property type="nucleotide sequence ID" value="NZ_JABUHM010000001.1"/>
</dbReference>
<dbReference type="PANTHER" id="PTHR13246">
    <property type="entry name" value="ENDO BETA N-ACETYLGLUCOSAMINIDASE"/>
    <property type="match status" value="1"/>
</dbReference>
<dbReference type="GO" id="GO:0005829">
    <property type="term" value="C:cytosol"/>
    <property type="evidence" value="ECO:0007669"/>
    <property type="project" value="UniProtKB-SubCell"/>
</dbReference>
<reference evidence="4 5" key="1">
    <citation type="journal article" date="2015" name="Stand. Genomic Sci.">
        <title>Genomic Encyclopedia of Bacterial and Archaeal Type Strains, Phase III: the genomes of soil and plant-associated and newly described type strains.</title>
        <authorList>
            <person name="Whitman W.B."/>
            <person name="Woyke T."/>
            <person name="Klenk H.P."/>
            <person name="Zhou Y."/>
            <person name="Lilburn T.G."/>
            <person name="Beck B.J."/>
            <person name="De Vos P."/>
            <person name="Vandamme P."/>
            <person name="Eisen J.A."/>
            <person name="Garrity G."/>
            <person name="Hugenholtz P."/>
            <person name="Kyrpides N.C."/>
        </authorList>
    </citation>
    <scope>NUCLEOTIDE SEQUENCE [LARGE SCALE GENOMIC DNA]</scope>
    <source>
        <strain evidence="4 5">CV53</strain>
    </source>
</reference>
<dbReference type="Pfam" id="PF18911">
    <property type="entry name" value="PKD_4"/>
    <property type="match status" value="1"/>
</dbReference>
<dbReference type="InterPro" id="IPR022409">
    <property type="entry name" value="PKD/Chitinase_dom"/>
</dbReference>
<dbReference type="SMART" id="SM00089">
    <property type="entry name" value="PKD"/>
    <property type="match status" value="1"/>
</dbReference>
<dbReference type="Pfam" id="PF21910">
    <property type="entry name" value="GH85_C"/>
    <property type="match status" value="1"/>
</dbReference>
<dbReference type="Gene3D" id="3.20.20.80">
    <property type="entry name" value="Glycosidases"/>
    <property type="match status" value="1"/>
</dbReference>
<dbReference type="AlphaFoldDB" id="A0A4R2BLV7"/>
<dbReference type="SUPFAM" id="SSF49785">
    <property type="entry name" value="Galactose-binding domain-like"/>
    <property type="match status" value="1"/>
</dbReference>
<evidence type="ECO:0000259" key="2">
    <source>
        <dbReference type="PROSITE" id="PS50022"/>
    </source>
</evidence>
<dbReference type="InterPro" id="IPR032979">
    <property type="entry name" value="ENGase"/>
</dbReference>
<dbReference type="Pfam" id="PF03644">
    <property type="entry name" value="Glyco_hydro_85"/>
    <property type="match status" value="1"/>
</dbReference>
<dbReference type="CDD" id="cd00146">
    <property type="entry name" value="PKD"/>
    <property type="match status" value="1"/>
</dbReference>
<evidence type="ECO:0000313" key="5">
    <source>
        <dbReference type="Proteomes" id="UP000295689"/>
    </source>
</evidence>
<dbReference type="InterPro" id="IPR013783">
    <property type="entry name" value="Ig-like_fold"/>
</dbReference>
<comment type="caution">
    <text evidence="4">The sequence shown here is derived from an EMBL/GenBank/DDBJ whole genome shotgun (WGS) entry which is preliminary data.</text>
</comment>
<dbReference type="Gene3D" id="2.60.120.260">
    <property type="entry name" value="Galactose-binding domain-like"/>
    <property type="match status" value="2"/>
</dbReference>
<dbReference type="Proteomes" id="UP000295689">
    <property type="component" value="Unassembled WGS sequence"/>
</dbReference>
<dbReference type="Gene3D" id="2.60.40.10">
    <property type="entry name" value="Immunoglobulins"/>
    <property type="match status" value="2"/>
</dbReference>
<dbReference type="SUPFAM" id="SSF49299">
    <property type="entry name" value="PKD domain"/>
    <property type="match status" value="1"/>
</dbReference>
<evidence type="ECO:0000256" key="1">
    <source>
        <dbReference type="SAM" id="SignalP"/>
    </source>
</evidence>
<dbReference type="InterPro" id="IPR000421">
    <property type="entry name" value="FA58C"/>
</dbReference>
<dbReference type="InterPro" id="IPR008979">
    <property type="entry name" value="Galactose-bd-like_sf"/>
</dbReference>
<feature type="domain" description="PKD" evidence="3">
    <location>
        <begin position="662"/>
        <end position="747"/>
    </location>
</feature>
<feature type="signal peptide" evidence="1">
    <location>
        <begin position="1"/>
        <end position="29"/>
    </location>
</feature>
<dbReference type="GO" id="GO:0033925">
    <property type="term" value="F:mannosyl-glycoprotein endo-beta-N-acetylglucosaminidase activity"/>
    <property type="evidence" value="ECO:0007669"/>
    <property type="project" value="InterPro"/>
</dbReference>
<organism evidence="4 5">
    <name type="scientific">Mesobacillus foraminis</name>
    <dbReference type="NCBI Taxonomy" id="279826"/>
    <lineage>
        <taxon>Bacteria</taxon>
        <taxon>Bacillati</taxon>
        <taxon>Bacillota</taxon>
        <taxon>Bacilli</taxon>
        <taxon>Bacillales</taxon>
        <taxon>Bacillaceae</taxon>
        <taxon>Mesobacillus</taxon>
    </lineage>
</organism>
<dbReference type="PROSITE" id="PS50093">
    <property type="entry name" value="PKD"/>
    <property type="match status" value="1"/>
</dbReference>
<dbReference type="InterPro" id="IPR035986">
    <property type="entry name" value="PKD_dom_sf"/>
</dbReference>
<evidence type="ECO:0000313" key="4">
    <source>
        <dbReference type="EMBL" id="TCN27522.1"/>
    </source>
</evidence>
<dbReference type="PANTHER" id="PTHR13246:SF1">
    <property type="entry name" value="CYTOSOLIC ENDO-BETA-N-ACETYLGLUCOSAMINIDASE"/>
    <property type="match status" value="1"/>
</dbReference>
<dbReference type="InterPro" id="IPR005201">
    <property type="entry name" value="TIM_ENGase"/>
</dbReference>
<dbReference type="InterPro" id="IPR000601">
    <property type="entry name" value="PKD_dom"/>
</dbReference>
<keyword evidence="1" id="KW-0732">Signal</keyword>
<dbReference type="PROSITE" id="PS50022">
    <property type="entry name" value="FA58C_3"/>
    <property type="match status" value="1"/>
</dbReference>
<dbReference type="Pfam" id="PF00754">
    <property type="entry name" value="F5_F8_type_C"/>
    <property type="match status" value="1"/>
</dbReference>
<dbReference type="EMBL" id="SLVV01000002">
    <property type="protein sequence ID" value="TCN27522.1"/>
    <property type="molecule type" value="Genomic_DNA"/>
</dbReference>
<keyword evidence="5" id="KW-1185">Reference proteome</keyword>
<name>A0A4R2BLV7_9BACI</name>